<feature type="domain" description="N-acetyltransferase" evidence="1">
    <location>
        <begin position="3"/>
        <end position="161"/>
    </location>
</feature>
<accession>A0ABY5P7E9</accession>
<evidence type="ECO:0000313" key="3">
    <source>
        <dbReference type="Proteomes" id="UP001315967"/>
    </source>
</evidence>
<organism evidence="2 3">
    <name type="scientific">Fundicoccus culcitae</name>
    <dbReference type="NCBI Taxonomy" id="2969821"/>
    <lineage>
        <taxon>Bacteria</taxon>
        <taxon>Bacillati</taxon>
        <taxon>Bacillota</taxon>
        <taxon>Bacilli</taxon>
        <taxon>Lactobacillales</taxon>
        <taxon>Aerococcaceae</taxon>
        <taxon>Fundicoccus</taxon>
    </lineage>
</organism>
<proteinExistence type="predicted"/>
<dbReference type="SUPFAM" id="SSF55729">
    <property type="entry name" value="Acyl-CoA N-acyltransferases (Nat)"/>
    <property type="match status" value="1"/>
</dbReference>
<dbReference type="Gene3D" id="3.40.630.30">
    <property type="match status" value="1"/>
</dbReference>
<sequence>MAFEIRLATPDDNQAIEELIFRAFEGMELEGRTETREHYLAHLLRNDPAYIPELDWVLMEDQRLFAHIMYSQAKIIHADLSETEVIVFGPLSIDPDHQQRGIGRQLIAESIYRAQTLGYQAIVITGHPAYYQALGFVPASHYGITFMDGSQSDALLAYEIVAGALTNKAGKWKYADVFDFAETDDVGFNVYQQEFVKKMGN</sequence>
<dbReference type="Proteomes" id="UP001315967">
    <property type="component" value="Chromosome"/>
</dbReference>
<evidence type="ECO:0000313" key="2">
    <source>
        <dbReference type="EMBL" id="UUX34671.1"/>
    </source>
</evidence>
<dbReference type="InterPro" id="IPR016181">
    <property type="entry name" value="Acyl_CoA_acyltransferase"/>
</dbReference>
<protein>
    <submittedName>
        <fullName evidence="2">N-acetyltransferase</fullName>
    </submittedName>
</protein>
<dbReference type="PROSITE" id="PS51186">
    <property type="entry name" value="GNAT"/>
    <property type="match status" value="1"/>
</dbReference>
<gene>
    <name evidence="2" type="ORF">NRE15_03185</name>
</gene>
<evidence type="ECO:0000259" key="1">
    <source>
        <dbReference type="PROSITE" id="PS51186"/>
    </source>
</evidence>
<dbReference type="EMBL" id="CP102453">
    <property type="protein sequence ID" value="UUX34671.1"/>
    <property type="molecule type" value="Genomic_DNA"/>
</dbReference>
<dbReference type="RefSeq" id="WP_313794172.1">
    <property type="nucleotide sequence ID" value="NZ_CP102453.1"/>
</dbReference>
<dbReference type="Pfam" id="PF13508">
    <property type="entry name" value="Acetyltransf_7"/>
    <property type="match status" value="1"/>
</dbReference>
<dbReference type="CDD" id="cd04301">
    <property type="entry name" value="NAT_SF"/>
    <property type="match status" value="1"/>
</dbReference>
<dbReference type="InterPro" id="IPR000182">
    <property type="entry name" value="GNAT_dom"/>
</dbReference>
<keyword evidence="3" id="KW-1185">Reference proteome</keyword>
<reference evidence="2 3" key="1">
    <citation type="submission" date="2022-08" db="EMBL/GenBank/DDBJ databases">
        <title>Aerococcaceae sp. nov isolated from spoiled eye mask.</title>
        <authorList>
            <person name="Zhou G."/>
            <person name="Xie X.-B."/>
            <person name="Shi Q.-S."/>
            <person name="Wang Y.-S."/>
            <person name="Wen X."/>
            <person name="Peng H."/>
            <person name="Yang X.-J."/>
            <person name="Tao H.-B."/>
            <person name="Huang X.-M."/>
        </authorList>
    </citation>
    <scope>NUCLEOTIDE SEQUENCE [LARGE SCALE GENOMIC DNA]</scope>
    <source>
        <strain evidence="3">DM20194951</strain>
    </source>
</reference>
<name>A0ABY5P7E9_9LACT</name>